<dbReference type="Gene3D" id="3.30.450.40">
    <property type="match status" value="1"/>
</dbReference>
<keyword evidence="1" id="KW-0600">Photoreceptor protein</keyword>
<evidence type="ECO:0000256" key="2">
    <source>
        <dbReference type="ARBA" id="ARBA00022606"/>
    </source>
</evidence>
<dbReference type="SMART" id="SM00065">
    <property type="entry name" value="GAF"/>
    <property type="match status" value="1"/>
</dbReference>
<dbReference type="InterPro" id="IPR029016">
    <property type="entry name" value="GAF-like_dom_sf"/>
</dbReference>
<dbReference type="InterPro" id="IPR016132">
    <property type="entry name" value="Phyto_chromo_attachment"/>
</dbReference>
<evidence type="ECO:0000259" key="5">
    <source>
        <dbReference type="PROSITE" id="PS50046"/>
    </source>
</evidence>
<reference evidence="6" key="1">
    <citation type="submission" date="2022-04" db="EMBL/GenBank/DDBJ databases">
        <title>Complete genome sequence of a cyanobacterium, Nostoc sp. SO-36, isolated in Antarctica.</title>
        <authorList>
            <person name="Kanesaki Y."/>
            <person name="Effendi D."/>
            <person name="Sakamoto T."/>
            <person name="Ohtani S."/>
            <person name="Awai K."/>
        </authorList>
    </citation>
    <scope>NUCLEOTIDE SEQUENCE</scope>
    <source>
        <strain evidence="6">SO-36</strain>
    </source>
</reference>
<evidence type="ECO:0000313" key="6">
    <source>
        <dbReference type="EMBL" id="BDI15224.1"/>
    </source>
</evidence>
<dbReference type="PRINTS" id="PR01033">
    <property type="entry name" value="PHYTOCHROME"/>
</dbReference>
<dbReference type="SUPFAM" id="SSF55781">
    <property type="entry name" value="GAF domain-like"/>
    <property type="match status" value="1"/>
</dbReference>
<keyword evidence="7" id="KW-1185">Reference proteome</keyword>
<dbReference type="Proteomes" id="UP001055453">
    <property type="component" value="Chromosome"/>
</dbReference>
<keyword evidence="3" id="KW-0157">Chromophore</keyword>
<dbReference type="InterPro" id="IPR003018">
    <property type="entry name" value="GAF"/>
</dbReference>
<dbReference type="PROSITE" id="PS50046">
    <property type="entry name" value="PHYTOCHROME_2"/>
    <property type="match status" value="1"/>
</dbReference>
<dbReference type="EMBL" id="AP025732">
    <property type="protein sequence ID" value="BDI15224.1"/>
    <property type="molecule type" value="Genomic_DNA"/>
</dbReference>
<evidence type="ECO:0000256" key="4">
    <source>
        <dbReference type="ARBA" id="ARBA00023170"/>
    </source>
</evidence>
<gene>
    <name evidence="6" type="ORF">ANSO36C_10260</name>
</gene>
<evidence type="ECO:0000313" key="7">
    <source>
        <dbReference type="Proteomes" id="UP001055453"/>
    </source>
</evidence>
<proteinExistence type="predicted"/>
<keyword evidence="2" id="KW-0716">Sensory transduction</keyword>
<name>A0ABM7YX32_NOSCO</name>
<evidence type="ECO:0000256" key="3">
    <source>
        <dbReference type="ARBA" id="ARBA00022991"/>
    </source>
</evidence>
<protein>
    <recommendedName>
        <fullName evidence="5">Phytochrome chromophore attachment site domain-containing protein</fullName>
    </recommendedName>
</protein>
<keyword evidence="4" id="KW-0675">Receptor</keyword>
<dbReference type="Pfam" id="PF01590">
    <property type="entry name" value="GAF"/>
    <property type="match status" value="1"/>
</dbReference>
<organism evidence="6 7">
    <name type="scientific">Nostoc cf. commune SO-36</name>
    <dbReference type="NCBI Taxonomy" id="449208"/>
    <lineage>
        <taxon>Bacteria</taxon>
        <taxon>Bacillati</taxon>
        <taxon>Cyanobacteriota</taxon>
        <taxon>Cyanophyceae</taxon>
        <taxon>Nostocales</taxon>
        <taxon>Nostocaceae</taxon>
        <taxon>Nostoc</taxon>
    </lineage>
</organism>
<dbReference type="InterPro" id="IPR001294">
    <property type="entry name" value="Phytochrome"/>
</dbReference>
<accession>A0ABM7YX32</accession>
<evidence type="ECO:0000256" key="1">
    <source>
        <dbReference type="ARBA" id="ARBA00022543"/>
    </source>
</evidence>
<feature type="domain" description="Phytochrome chromophore attachment site" evidence="5">
    <location>
        <begin position="31"/>
        <end position="190"/>
    </location>
</feature>
<sequence>MTSNPEQNSPLYRHEESLLRRITNRIRRSLELEEIITVTTAEVRSLLKTDRVMIYKFHTDGSGQVIAESIYENRLPSLLGLNFPADDIPLAARELFIKSRVRSVVNLDTQEIGQSHLRDLENGETISEEIHYRPVEPCHIKYLSAMGVKSSVVAPIIYQEQLWGLLVSHNSEARLISEYDLEAIQMVVEQLSVAIAQKYPSHTSP</sequence>